<proteinExistence type="predicted"/>
<name>I4W7F1_9GAMM</name>
<evidence type="ECO:0000313" key="2">
    <source>
        <dbReference type="EMBL" id="EIL95392.1"/>
    </source>
</evidence>
<evidence type="ECO:0000259" key="1">
    <source>
        <dbReference type="Pfam" id="PF06114"/>
    </source>
</evidence>
<protein>
    <recommendedName>
        <fullName evidence="1">IrrE N-terminal-like domain-containing protein</fullName>
    </recommendedName>
</protein>
<dbReference type="PANTHER" id="PTHR43236">
    <property type="entry name" value="ANTITOXIN HIGA1"/>
    <property type="match status" value="1"/>
</dbReference>
<dbReference type="InterPro" id="IPR010359">
    <property type="entry name" value="IrrE_HExxH"/>
</dbReference>
<dbReference type="EMBL" id="AJXT01000003">
    <property type="protein sequence ID" value="EIL95392.1"/>
    <property type="molecule type" value="Genomic_DNA"/>
</dbReference>
<dbReference type="PANTHER" id="PTHR43236:SF2">
    <property type="entry name" value="BLL0069 PROTEIN"/>
    <property type="match status" value="1"/>
</dbReference>
<sequence>MAEANSLSRLLHVLPEPERFPVNVENLAFELSRQRYKDAPITQIEPFDIDGVEGLLGRHPSGKKWKIGYSSRIQSPGRVRFTLAHELGHYVLHRELRDRFRCSTEEMHDWDEREIETEANVFASFLLMPLDDFRRQVAGQPPSIEMLRHCADRYGVSLMAAALKWTEIAAKRAVVLAARDGHVLWARSNAAAYKSGAYLASKKLTIEVPGMSILNQVDAASGPKSSKLKANLWFRREPDEMDLIEHALAVEGDYPYTLGMLLLPDAIPRWELQEDDLLTPVDQALRYRR</sequence>
<dbReference type="Proteomes" id="UP000003226">
    <property type="component" value="Unassembled WGS sequence"/>
</dbReference>
<dbReference type="InterPro" id="IPR052345">
    <property type="entry name" value="Rad_response_metalloprotease"/>
</dbReference>
<dbReference type="eggNOG" id="COG2856">
    <property type="taxonomic scope" value="Bacteria"/>
</dbReference>
<dbReference type="STRING" id="1163407.UU7_00595"/>
<keyword evidence="3" id="KW-1185">Reference proteome</keyword>
<organism evidence="2 3">
    <name type="scientific">Rhodanobacter spathiphylli B39</name>
    <dbReference type="NCBI Taxonomy" id="1163407"/>
    <lineage>
        <taxon>Bacteria</taxon>
        <taxon>Pseudomonadati</taxon>
        <taxon>Pseudomonadota</taxon>
        <taxon>Gammaproteobacteria</taxon>
        <taxon>Lysobacterales</taxon>
        <taxon>Rhodanobacteraceae</taxon>
        <taxon>Rhodanobacter</taxon>
    </lineage>
</organism>
<evidence type="ECO:0000313" key="3">
    <source>
        <dbReference type="Proteomes" id="UP000003226"/>
    </source>
</evidence>
<dbReference type="AlphaFoldDB" id="I4W7F1"/>
<accession>I4W7F1</accession>
<dbReference type="Gene3D" id="1.10.10.2910">
    <property type="match status" value="1"/>
</dbReference>
<gene>
    <name evidence="2" type="ORF">UU7_00595</name>
</gene>
<reference evidence="2 3" key="1">
    <citation type="journal article" date="2012" name="J. Bacteriol.">
        <title>Genome sequences for six rhodanobacter strains, isolated from soils and the terrestrial subsurface, with variable denitrification capabilities.</title>
        <authorList>
            <person name="Kostka J.E."/>
            <person name="Green S.J."/>
            <person name="Rishishwar L."/>
            <person name="Prakash O."/>
            <person name="Katz L.S."/>
            <person name="Marino-Ramirez L."/>
            <person name="Jordan I.K."/>
            <person name="Munk C."/>
            <person name="Ivanova N."/>
            <person name="Mikhailova N."/>
            <person name="Watson D.B."/>
            <person name="Brown S.D."/>
            <person name="Palumbo A.V."/>
            <person name="Brooks S.C."/>
        </authorList>
    </citation>
    <scope>NUCLEOTIDE SEQUENCE [LARGE SCALE GENOMIC DNA]</scope>
    <source>
        <strain evidence="2 3">B39</strain>
    </source>
</reference>
<dbReference type="Pfam" id="PF06114">
    <property type="entry name" value="Peptidase_M78"/>
    <property type="match status" value="1"/>
</dbReference>
<comment type="caution">
    <text evidence="2">The sequence shown here is derived from an EMBL/GenBank/DDBJ whole genome shotgun (WGS) entry which is preliminary data.</text>
</comment>
<feature type="domain" description="IrrE N-terminal-like" evidence="1">
    <location>
        <begin position="60"/>
        <end position="165"/>
    </location>
</feature>